<evidence type="ECO:0000313" key="5">
    <source>
        <dbReference type="Proteomes" id="UP000237752"/>
    </source>
</evidence>
<reference evidence="4 5" key="1">
    <citation type="submission" date="2018-03" db="EMBL/GenBank/DDBJ databases">
        <title>Genomic Encyclopedia of Archaeal and Bacterial Type Strains, Phase II (KMG-II): from individual species to whole genera.</title>
        <authorList>
            <person name="Goeker M."/>
        </authorList>
    </citation>
    <scope>NUCLEOTIDE SEQUENCE [LARGE SCALE GENOMIC DNA]</scope>
    <source>
        <strain evidence="4 5">DSM 100065</strain>
    </source>
</reference>
<sequence length="217" mass="23863">MTNTEAIDQAAARSSLRAQKKESTRIALAEAALRLCQERGYTHVTVSDIVDAVGVSRRTFSNYFTGKAECLVSIVDGQLDDLIAQFVPESSDEDAIVEIRRTLAATPIDFWQKCTALSALVNAEPELQAFSYASDQRSIDYVAEEVAERLCLAPDDLRLRITISSVVVCVKECVNRWLKTGPEGDTGALVRLIIDNLDVVNTDWVNDVRRAGNAQTP</sequence>
<dbReference type="InterPro" id="IPR050624">
    <property type="entry name" value="HTH-type_Tx_Regulator"/>
</dbReference>
<gene>
    <name evidence="4" type="ORF">CLV47_12924</name>
</gene>
<dbReference type="Gene3D" id="1.10.357.10">
    <property type="entry name" value="Tetracycline Repressor, domain 2"/>
    <property type="match status" value="1"/>
</dbReference>
<evidence type="ECO:0000256" key="1">
    <source>
        <dbReference type="ARBA" id="ARBA00023125"/>
    </source>
</evidence>
<keyword evidence="1 2" id="KW-0238">DNA-binding</keyword>
<accession>A0A2T0Z369</accession>
<dbReference type="SUPFAM" id="SSF46689">
    <property type="entry name" value="Homeodomain-like"/>
    <property type="match status" value="1"/>
</dbReference>
<dbReference type="Pfam" id="PF17754">
    <property type="entry name" value="TetR_C_14"/>
    <property type="match status" value="1"/>
</dbReference>
<comment type="caution">
    <text evidence="4">The sequence shown here is derived from an EMBL/GenBank/DDBJ whole genome shotgun (WGS) entry which is preliminary data.</text>
</comment>
<organism evidence="4 5">
    <name type="scientific">Antricoccus suffuscus</name>
    <dbReference type="NCBI Taxonomy" id="1629062"/>
    <lineage>
        <taxon>Bacteria</taxon>
        <taxon>Bacillati</taxon>
        <taxon>Actinomycetota</taxon>
        <taxon>Actinomycetes</taxon>
        <taxon>Geodermatophilales</taxon>
        <taxon>Antricoccaceae</taxon>
        <taxon>Antricoccus</taxon>
    </lineage>
</organism>
<dbReference type="PANTHER" id="PTHR43479:SF11">
    <property type="entry name" value="ACREF_ENVCD OPERON REPRESSOR-RELATED"/>
    <property type="match status" value="1"/>
</dbReference>
<dbReference type="PANTHER" id="PTHR43479">
    <property type="entry name" value="ACREF/ENVCD OPERON REPRESSOR-RELATED"/>
    <property type="match status" value="1"/>
</dbReference>
<dbReference type="PROSITE" id="PS50977">
    <property type="entry name" value="HTH_TETR_2"/>
    <property type="match status" value="1"/>
</dbReference>
<dbReference type="RefSeq" id="WP_170111192.1">
    <property type="nucleotide sequence ID" value="NZ_PVUE01000029.1"/>
</dbReference>
<evidence type="ECO:0000313" key="4">
    <source>
        <dbReference type="EMBL" id="PRZ30782.1"/>
    </source>
</evidence>
<dbReference type="EMBL" id="PVUE01000029">
    <property type="protein sequence ID" value="PRZ30782.1"/>
    <property type="molecule type" value="Genomic_DNA"/>
</dbReference>
<evidence type="ECO:0000256" key="2">
    <source>
        <dbReference type="PROSITE-ProRule" id="PRU00335"/>
    </source>
</evidence>
<keyword evidence="5" id="KW-1185">Reference proteome</keyword>
<dbReference type="PROSITE" id="PS01081">
    <property type="entry name" value="HTH_TETR_1"/>
    <property type="match status" value="1"/>
</dbReference>
<dbReference type="InterPro" id="IPR023772">
    <property type="entry name" value="DNA-bd_HTH_TetR-type_CS"/>
</dbReference>
<evidence type="ECO:0000259" key="3">
    <source>
        <dbReference type="PROSITE" id="PS50977"/>
    </source>
</evidence>
<dbReference type="Pfam" id="PF00440">
    <property type="entry name" value="TetR_N"/>
    <property type="match status" value="1"/>
</dbReference>
<dbReference type="AlphaFoldDB" id="A0A2T0Z369"/>
<dbReference type="InterPro" id="IPR001647">
    <property type="entry name" value="HTH_TetR"/>
</dbReference>
<protein>
    <submittedName>
        <fullName evidence="4">TetR family transcriptional regulator</fullName>
    </submittedName>
</protein>
<dbReference type="GO" id="GO:0003677">
    <property type="term" value="F:DNA binding"/>
    <property type="evidence" value="ECO:0007669"/>
    <property type="project" value="UniProtKB-UniRule"/>
</dbReference>
<dbReference type="InterPro" id="IPR041347">
    <property type="entry name" value="MftR_C"/>
</dbReference>
<name>A0A2T0Z369_9ACTN</name>
<feature type="domain" description="HTH tetR-type" evidence="3">
    <location>
        <begin position="22"/>
        <end position="82"/>
    </location>
</feature>
<dbReference type="Proteomes" id="UP000237752">
    <property type="component" value="Unassembled WGS sequence"/>
</dbReference>
<feature type="DNA-binding region" description="H-T-H motif" evidence="2">
    <location>
        <begin position="45"/>
        <end position="64"/>
    </location>
</feature>
<proteinExistence type="predicted"/>
<dbReference type="InterPro" id="IPR009057">
    <property type="entry name" value="Homeodomain-like_sf"/>
</dbReference>